<feature type="compositionally biased region" description="Basic and acidic residues" evidence="1">
    <location>
        <begin position="156"/>
        <end position="167"/>
    </location>
</feature>
<organism evidence="2">
    <name type="scientific">Myoviridae sp. ctMYT7</name>
    <dbReference type="NCBI Taxonomy" id="2825087"/>
    <lineage>
        <taxon>Viruses</taxon>
        <taxon>Duplodnaviria</taxon>
        <taxon>Heunggongvirae</taxon>
        <taxon>Uroviricota</taxon>
        <taxon>Caudoviricetes</taxon>
    </lineage>
</organism>
<evidence type="ECO:0000313" key="2">
    <source>
        <dbReference type="EMBL" id="DAE13458.1"/>
    </source>
</evidence>
<name>A0A8S5Q2S7_9CAUD</name>
<feature type="compositionally biased region" description="Polar residues" evidence="1">
    <location>
        <begin position="143"/>
        <end position="155"/>
    </location>
</feature>
<reference evidence="2" key="1">
    <citation type="journal article" date="2021" name="Proc. Natl. Acad. Sci. U.S.A.">
        <title>A Catalog of Tens of Thousands of Viruses from Human Metagenomes Reveals Hidden Associations with Chronic Diseases.</title>
        <authorList>
            <person name="Tisza M.J."/>
            <person name="Buck C.B."/>
        </authorList>
    </citation>
    <scope>NUCLEOTIDE SEQUENCE</scope>
    <source>
        <strain evidence="2">CtMYT7</strain>
    </source>
</reference>
<accession>A0A8S5Q2S7</accession>
<feature type="region of interest" description="Disordered" evidence="1">
    <location>
        <begin position="126"/>
        <end position="167"/>
    </location>
</feature>
<dbReference type="EMBL" id="BK015566">
    <property type="protein sequence ID" value="DAE13458.1"/>
    <property type="molecule type" value="Genomic_DNA"/>
</dbReference>
<protein>
    <submittedName>
        <fullName evidence="2">Uncharacterized protein</fullName>
    </submittedName>
</protein>
<sequence length="167" mass="18834">MDMTGVKSFLDEMNADDVTFDKADESAVLLAALEDTCTPEEFQLVMENLHELELYGLIESAEIATEAKKIVYKQTNQMNLNREQSKAALRLAKKANTASWKKYQRGRTMMLEAREEIFKQFGSKGKSEAKKVISNSRKKASSMKGNTVTGKTISDNLDKKINEINKK</sequence>
<proteinExistence type="predicted"/>
<evidence type="ECO:0000256" key="1">
    <source>
        <dbReference type="SAM" id="MobiDB-lite"/>
    </source>
</evidence>